<organism evidence="2">
    <name type="scientific">Gracilinema caldarium</name>
    <dbReference type="NCBI Taxonomy" id="215591"/>
    <lineage>
        <taxon>Bacteria</taxon>
        <taxon>Pseudomonadati</taxon>
        <taxon>Spirochaetota</taxon>
        <taxon>Spirochaetia</taxon>
        <taxon>Spirochaetales</taxon>
        <taxon>Breznakiellaceae</taxon>
        <taxon>Gracilinema</taxon>
    </lineage>
</organism>
<keyword evidence="2" id="KW-0067">ATP-binding</keyword>
<dbReference type="PANTHER" id="PTHR40396:SF1">
    <property type="entry name" value="ATPASE AAA-TYPE CORE DOMAIN-CONTAINING PROTEIN"/>
    <property type="match status" value="1"/>
</dbReference>
<dbReference type="Pfam" id="PF13304">
    <property type="entry name" value="AAA_21"/>
    <property type="match status" value="1"/>
</dbReference>
<dbReference type="GO" id="GO:0016887">
    <property type="term" value="F:ATP hydrolysis activity"/>
    <property type="evidence" value="ECO:0007669"/>
    <property type="project" value="InterPro"/>
</dbReference>
<evidence type="ECO:0000259" key="1">
    <source>
        <dbReference type="Pfam" id="PF13304"/>
    </source>
</evidence>
<dbReference type="PANTHER" id="PTHR40396">
    <property type="entry name" value="ATPASE-LIKE PROTEIN"/>
    <property type="match status" value="1"/>
</dbReference>
<gene>
    <name evidence="2" type="ORF">ENS59_10195</name>
</gene>
<accession>A0A7C3IEQ9</accession>
<name>A0A7C3IEQ9_9SPIR</name>
<evidence type="ECO:0000313" key="2">
    <source>
        <dbReference type="EMBL" id="HFH29863.1"/>
    </source>
</evidence>
<protein>
    <submittedName>
        <fullName evidence="2">ATP-binding protein</fullName>
    </submittedName>
</protein>
<dbReference type="AlphaFoldDB" id="A0A7C3IEQ9"/>
<sequence>MLIRATFANLYSFDAPQTISFIAGKARTLAHHLLKKNNRNLPSLLKSAIVYGANASGKSNLVKCFSFARNFIVYGLKIDDPIPRTPFRLRTGAPLEPSWFEFELDLDGLIYAYKISFDDNHVIEESLTQLLPTSEKLLFTRTWDGKASVIEFPEEKFANKNEENRFKFIAQNTRPNQPFLTETVESNSDKYRPIYNWFRYGVQIIYPEAIYSRALAKSEGKTPSIYETFFDQLGLGITAVREEPVDIKSPLKEIPPDVLQDVGKDLKNGMQMILHGAGKSRYRLYKTKEGVLELYKIVFYHETSDTHEEIPFDLKDESDGTIRLIDLIPALADLCDAEKLYVIDELDRSMHAQLTRAFLEYFFSCSTSRSQILATTHELDLLDLDLLRKDEIWFVEKDNAFASHLYSLEEFKPRYDKDIRKGYLQGRFGGIPIISNIVLNKRGNHELS</sequence>
<comment type="caution">
    <text evidence="2">The sequence shown here is derived from an EMBL/GenBank/DDBJ whole genome shotgun (WGS) entry which is preliminary data.</text>
</comment>
<feature type="domain" description="ATPase AAA-type core" evidence="1">
    <location>
        <begin position="48"/>
        <end position="383"/>
    </location>
</feature>
<dbReference type="SUPFAM" id="SSF52540">
    <property type="entry name" value="P-loop containing nucleoside triphosphate hydrolases"/>
    <property type="match status" value="1"/>
</dbReference>
<keyword evidence="2" id="KW-0547">Nucleotide-binding</keyword>
<dbReference type="Gene3D" id="3.40.50.300">
    <property type="entry name" value="P-loop containing nucleotide triphosphate hydrolases"/>
    <property type="match status" value="1"/>
</dbReference>
<dbReference type="GO" id="GO:0005524">
    <property type="term" value="F:ATP binding"/>
    <property type="evidence" value="ECO:0007669"/>
    <property type="project" value="UniProtKB-KW"/>
</dbReference>
<proteinExistence type="predicted"/>
<dbReference type="InterPro" id="IPR003959">
    <property type="entry name" value="ATPase_AAA_core"/>
</dbReference>
<dbReference type="InterPro" id="IPR027417">
    <property type="entry name" value="P-loop_NTPase"/>
</dbReference>
<reference evidence="2" key="1">
    <citation type="journal article" date="2020" name="mSystems">
        <title>Genome- and Community-Level Interaction Insights into Carbon Utilization and Element Cycling Functions of Hydrothermarchaeota in Hydrothermal Sediment.</title>
        <authorList>
            <person name="Zhou Z."/>
            <person name="Liu Y."/>
            <person name="Xu W."/>
            <person name="Pan J."/>
            <person name="Luo Z.H."/>
            <person name="Li M."/>
        </authorList>
    </citation>
    <scope>NUCLEOTIDE SEQUENCE [LARGE SCALE GENOMIC DNA]</scope>
    <source>
        <strain evidence="2">SpSt-503</strain>
    </source>
</reference>
<dbReference type="EMBL" id="DSVL01000312">
    <property type="protein sequence ID" value="HFH29863.1"/>
    <property type="molecule type" value="Genomic_DNA"/>
</dbReference>